<keyword evidence="6" id="KW-0479">Metal-binding</keyword>
<keyword evidence="5" id="KW-0288">FMN</keyword>
<dbReference type="PANTHER" id="PTHR42917">
    <property type="entry name" value="2,4-DIENOYL-COA REDUCTASE"/>
    <property type="match status" value="1"/>
</dbReference>
<keyword evidence="14" id="KW-1185">Reference proteome</keyword>
<evidence type="ECO:0000256" key="10">
    <source>
        <dbReference type="SAM" id="MobiDB-lite"/>
    </source>
</evidence>
<keyword evidence="4" id="KW-0285">Flavoprotein</keyword>
<dbReference type="Pfam" id="PF07992">
    <property type="entry name" value="Pyr_redox_2"/>
    <property type="match status" value="1"/>
</dbReference>
<dbReference type="InterPro" id="IPR001155">
    <property type="entry name" value="OxRdtase_FMN_N"/>
</dbReference>
<dbReference type="CDD" id="cd02803">
    <property type="entry name" value="OYE_like_FMN_family"/>
    <property type="match status" value="1"/>
</dbReference>
<comment type="similarity">
    <text evidence="3">In the N-terminal section; belongs to the NADH:flavin oxidoreductase/NADH oxidase family.</text>
</comment>
<evidence type="ECO:0000313" key="13">
    <source>
        <dbReference type="EMBL" id="MDR7097463.1"/>
    </source>
</evidence>
<gene>
    <name evidence="13" type="ORF">J2X09_005239</name>
</gene>
<keyword evidence="8" id="KW-0408">Iron</keyword>
<dbReference type="Gene3D" id="3.50.50.60">
    <property type="entry name" value="FAD/NAD(P)-binding domain"/>
    <property type="match status" value="1"/>
</dbReference>
<keyword evidence="7" id="KW-0560">Oxidoreductase</keyword>
<feature type="domain" description="NADH:flavin oxidoreductase/NADH oxidase N-terminal" evidence="11">
    <location>
        <begin position="6"/>
        <end position="351"/>
    </location>
</feature>
<dbReference type="InterPro" id="IPR013785">
    <property type="entry name" value="Aldolase_TIM"/>
</dbReference>
<evidence type="ECO:0000256" key="4">
    <source>
        <dbReference type="ARBA" id="ARBA00022630"/>
    </source>
</evidence>
<dbReference type="PRINTS" id="PR00411">
    <property type="entry name" value="PNDRDTASEI"/>
</dbReference>
<dbReference type="InterPro" id="IPR036188">
    <property type="entry name" value="FAD/NAD-bd_sf"/>
</dbReference>
<evidence type="ECO:0000256" key="9">
    <source>
        <dbReference type="ARBA" id="ARBA00023014"/>
    </source>
</evidence>
<feature type="compositionally biased region" description="Polar residues" evidence="10">
    <location>
        <begin position="126"/>
        <end position="135"/>
    </location>
</feature>
<evidence type="ECO:0000256" key="3">
    <source>
        <dbReference type="ARBA" id="ARBA00011048"/>
    </source>
</evidence>
<dbReference type="Gene3D" id="3.40.50.720">
    <property type="entry name" value="NAD(P)-binding Rossmann-like Domain"/>
    <property type="match status" value="1"/>
</dbReference>
<evidence type="ECO:0000256" key="8">
    <source>
        <dbReference type="ARBA" id="ARBA00023004"/>
    </source>
</evidence>
<evidence type="ECO:0000259" key="11">
    <source>
        <dbReference type="Pfam" id="PF00724"/>
    </source>
</evidence>
<evidence type="ECO:0000256" key="7">
    <source>
        <dbReference type="ARBA" id="ARBA00023002"/>
    </source>
</evidence>
<dbReference type="InterPro" id="IPR023753">
    <property type="entry name" value="FAD/NAD-binding_dom"/>
</dbReference>
<dbReference type="Pfam" id="PF00724">
    <property type="entry name" value="Oxidored_FMN"/>
    <property type="match status" value="1"/>
</dbReference>
<dbReference type="Gene3D" id="3.20.20.70">
    <property type="entry name" value="Aldolase class I"/>
    <property type="match status" value="1"/>
</dbReference>
<keyword evidence="9" id="KW-0411">Iron-sulfur</keyword>
<dbReference type="Proteomes" id="UP001265550">
    <property type="component" value="Unassembled WGS sequence"/>
</dbReference>
<dbReference type="RefSeq" id="WP_204735819.1">
    <property type="nucleotide sequence ID" value="NZ_JAVDWE010000026.1"/>
</dbReference>
<evidence type="ECO:0000256" key="6">
    <source>
        <dbReference type="ARBA" id="ARBA00022723"/>
    </source>
</evidence>
<comment type="cofactor">
    <cofactor evidence="1">
        <name>FMN</name>
        <dbReference type="ChEBI" id="CHEBI:58210"/>
    </cofactor>
</comment>
<reference evidence="13 14" key="1">
    <citation type="submission" date="2023-07" db="EMBL/GenBank/DDBJ databases">
        <title>Sorghum-associated microbial communities from plants grown in Nebraska, USA.</title>
        <authorList>
            <person name="Schachtman D."/>
        </authorList>
    </citation>
    <scope>NUCLEOTIDE SEQUENCE [LARGE SCALE GENOMIC DNA]</scope>
    <source>
        <strain evidence="13 14">BE240</strain>
    </source>
</reference>
<comment type="cofactor">
    <cofactor evidence="2">
        <name>[4Fe-4S] cluster</name>
        <dbReference type="ChEBI" id="CHEBI:49883"/>
    </cofactor>
</comment>
<feature type="domain" description="FAD/NAD(P)-binding" evidence="12">
    <location>
        <begin position="402"/>
        <end position="641"/>
    </location>
</feature>
<accession>A0ABU1VJJ5</accession>
<organism evidence="13 14">
    <name type="scientific">Hydrogenophaga laconesensis</name>
    <dbReference type="NCBI Taxonomy" id="1805971"/>
    <lineage>
        <taxon>Bacteria</taxon>
        <taxon>Pseudomonadati</taxon>
        <taxon>Pseudomonadota</taxon>
        <taxon>Betaproteobacteria</taxon>
        <taxon>Burkholderiales</taxon>
        <taxon>Comamonadaceae</taxon>
        <taxon>Hydrogenophaga</taxon>
    </lineage>
</organism>
<dbReference type="PRINTS" id="PR00368">
    <property type="entry name" value="FADPNR"/>
</dbReference>
<comment type="caution">
    <text evidence="13">The sequence shown here is derived from an EMBL/GenBank/DDBJ whole genome shotgun (WGS) entry which is preliminary data.</text>
</comment>
<proteinExistence type="inferred from homology"/>
<dbReference type="EMBL" id="JAVDWE010000026">
    <property type="protein sequence ID" value="MDR7097463.1"/>
    <property type="molecule type" value="Genomic_DNA"/>
</dbReference>
<evidence type="ECO:0000256" key="1">
    <source>
        <dbReference type="ARBA" id="ARBA00001917"/>
    </source>
</evidence>
<evidence type="ECO:0000313" key="14">
    <source>
        <dbReference type="Proteomes" id="UP001265550"/>
    </source>
</evidence>
<dbReference type="InterPro" id="IPR051793">
    <property type="entry name" value="NADH:flavin_oxidoreductase"/>
</dbReference>
<dbReference type="PANTHER" id="PTHR42917:SF2">
    <property type="entry name" value="2,4-DIENOYL-COA REDUCTASE [(2E)-ENOYL-COA-PRODUCING]"/>
    <property type="match status" value="1"/>
</dbReference>
<feature type="region of interest" description="Disordered" evidence="10">
    <location>
        <begin position="119"/>
        <end position="145"/>
    </location>
</feature>
<name>A0ABU1VJJ5_9BURK</name>
<evidence type="ECO:0000256" key="5">
    <source>
        <dbReference type="ARBA" id="ARBA00022643"/>
    </source>
</evidence>
<dbReference type="SUPFAM" id="SSF51905">
    <property type="entry name" value="FAD/NAD(P)-binding domain"/>
    <property type="match status" value="1"/>
</dbReference>
<protein>
    <submittedName>
        <fullName evidence="13">2,4-dienoyl-CoA reductase-like NADH-dependent reductase (Old Yellow Enzyme family)/siroheme synthase (Precorrin-2 oxidase/ferrochelatase)</fullName>
    </submittedName>
</protein>
<sequence>MSHLPELFQPMQIGPMSVANRIMMSGMSAGSRVHADGSISDETIAYYVERARTSPGMMAVGAAAVVPPSPEGPQPRQSGSAGLKLYLDEMIPSFARLVDAVHRHDTRFGIQLFNGGGTERGRHSLISPSGLSSNVRDNREPGRQRSGQINRALETSEIPDIVTYYAEAADRCRQAGFDFVEIHAGHGYLISNFLTPLFNRRTDRYGGSFDNRVRFLLEIVDAVKHRVGGRIAVGVKFNGDDFIGEDGWQLKDAVRLGPLLASAGADYLTVTAGLIGADRLTIPPMYEPQGCYVDMAEAVKERVSIPVASVGRIKDPRMARDLIARGRLDFVVLGRAFIADSEFVQKTREGRLEDIRPCLADCRGCADEHIQRGGMTSCVVNPRMCRERDLVDVEGSASAQPKKVVVVGGGLAGLEAARRCAFSGHQVTLCEAREQLGGQIVLAAKMPGRQELGDILPWYERQLQRHGVEVRLGTRVGEPLLKALAPDVLIVATGSVPQVPANMLDAVMSADDIDIVMLDDLIDEDLPVGKKVLVIGGDQNGVVVADWLAEKGVDVCIAESSPHLASKLAGHDRWYLLNRIGQKGVRRIKNVSGMGVAPGGRVRLQTRDGENTLEGVQTVVFASERKADRALVELASKMGITAHVVGDAHDATSEHAGTIFATIARAYDVARVI</sequence>
<evidence type="ECO:0000256" key="2">
    <source>
        <dbReference type="ARBA" id="ARBA00001966"/>
    </source>
</evidence>
<dbReference type="SUPFAM" id="SSF51395">
    <property type="entry name" value="FMN-linked oxidoreductases"/>
    <property type="match status" value="1"/>
</dbReference>
<evidence type="ECO:0000259" key="12">
    <source>
        <dbReference type="Pfam" id="PF07992"/>
    </source>
</evidence>